<dbReference type="PANTHER" id="PTHR11911">
    <property type="entry name" value="INOSINE-5-MONOPHOSPHATE DEHYDROGENASE RELATED"/>
    <property type="match status" value="1"/>
</dbReference>
<evidence type="ECO:0000256" key="13">
    <source>
        <dbReference type="HAMAP-Rule" id="MF_01964"/>
    </source>
</evidence>
<comment type="cofactor">
    <cofactor evidence="1 13">
        <name>K(+)</name>
        <dbReference type="ChEBI" id="CHEBI:29103"/>
    </cofactor>
</comment>
<comment type="caution">
    <text evidence="22">The sequence shown here is derived from an EMBL/GenBank/DDBJ whole genome shotgun (WGS) entry which is preliminary data.</text>
</comment>
<evidence type="ECO:0000256" key="9">
    <source>
        <dbReference type="ARBA" id="ARBA00023002"/>
    </source>
</evidence>
<comment type="subunit">
    <text evidence="3 13">Homotetramer.</text>
</comment>
<evidence type="ECO:0000256" key="14">
    <source>
        <dbReference type="PIRSR" id="PIRSR000130-1"/>
    </source>
</evidence>
<evidence type="ECO:0000256" key="16">
    <source>
        <dbReference type="PIRSR" id="PIRSR000130-3"/>
    </source>
</evidence>
<dbReference type="Pfam" id="PF00478">
    <property type="entry name" value="IMPDH"/>
    <property type="match status" value="1"/>
</dbReference>
<dbReference type="Gene3D" id="3.20.20.70">
    <property type="entry name" value="Aldolase class I"/>
    <property type="match status" value="1"/>
</dbReference>
<feature type="binding site" evidence="13">
    <location>
        <position position="505"/>
    </location>
    <ligand>
        <name>K(+)</name>
        <dbReference type="ChEBI" id="CHEBI:29103"/>
        <note>ligand shared between two tetrameric partners</note>
    </ligand>
</feature>
<feature type="domain" description="CBS" evidence="21">
    <location>
        <begin position="186"/>
        <end position="243"/>
    </location>
</feature>
<dbReference type="PANTHER" id="PTHR11911:SF111">
    <property type="entry name" value="INOSINE-5'-MONOPHOSPHATE DEHYDROGENASE"/>
    <property type="match status" value="1"/>
</dbReference>
<feature type="binding site" evidence="13 15">
    <location>
        <begin position="370"/>
        <end position="372"/>
    </location>
    <ligand>
        <name>IMP</name>
        <dbReference type="ChEBI" id="CHEBI:58053"/>
    </ligand>
</feature>
<dbReference type="GO" id="GO:0006177">
    <property type="term" value="P:GMP biosynthetic process"/>
    <property type="evidence" value="ECO:0007669"/>
    <property type="project" value="UniProtKB-UniRule"/>
</dbReference>
<evidence type="ECO:0000256" key="6">
    <source>
        <dbReference type="ARBA" id="ARBA00022749"/>
    </source>
</evidence>
<evidence type="ECO:0000313" key="23">
    <source>
        <dbReference type="Proteomes" id="UP000051790"/>
    </source>
</evidence>
<feature type="active site" description="Proton acceptor" evidence="13 14">
    <location>
        <position position="435"/>
    </location>
</feature>
<keyword evidence="10 13" id="KW-0520">NAD</keyword>
<keyword evidence="6 13" id="KW-0332">GMP biosynthesis</keyword>
<feature type="binding site" description="in other chain" evidence="13 17">
    <location>
        <position position="337"/>
    </location>
    <ligand>
        <name>K(+)</name>
        <dbReference type="ChEBI" id="CHEBI:29103"/>
        <note>ligand shared between two tetrameric partners</note>
    </ligand>
</feature>
<evidence type="ECO:0000256" key="10">
    <source>
        <dbReference type="ARBA" id="ARBA00023027"/>
    </source>
</evidence>
<feature type="domain" description="CBS" evidence="21">
    <location>
        <begin position="124"/>
        <end position="182"/>
    </location>
</feature>
<dbReference type="EMBL" id="AZEU01000063">
    <property type="protein sequence ID" value="KRL50991.1"/>
    <property type="molecule type" value="Genomic_DNA"/>
</dbReference>
<feature type="binding site" evidence="13 16">
    <location>
        <begin position="330"/>
        <end position="332"/>
    </location>
    <ligand>
        <name>NAD(+)</name>
        <dbReference type="ChEBI" id="CHEBI:57540"/>
    </ligand>
</feature>
<feature type="active site" description="Thioimidate intermediate" evidence="13 14">
    <location>
        <position position="337"/>
    </location>
</feature>
<evidence type="ECO:0000256" key="2">
    <source>
        <dbReference type="ARBA" id="ARBA00005502"/>
    </source>
</evidence>
<accession>A0A0R1R210</accession>
<evidence type="ECO:0000256" key="17">
    <source>
        <dbReference type="PIRSR" id="PIRSR000130-4"/>
    </source>
</evidence>
<evidence type="ECO:0000256" key="11">
    <source>
        <dbReference type="ARBA" id="ARBA00023122"/>
    </source>
</evidence>
<dbReference type="UniPathway" id="UPA00601">
    <property type="reaction ID" value="UER00295"/>
</dbReference>
<name>A0A0R1R210_9LACO</name>
<dbReference type="GO" id="GO:0000166">
    <property type="term" value="F:nucleotide binding"/>
    <property type="evidence" value="ECO:0007669"/>
    <property type="project" value="UniProtKB-UniRule"/>
</dbReference>
<reference evidence="22 23" key="1">
    <citation type="journal article" date="2015" name="Genome Announc.">
        <title>Expanding the biotechnology potential of lactobacilli through comparative genomics of 213 strains and associated genera.</title>
        <authorList>
            <person name="Sun Z."/>
            <person name="Harris H.M."/>
            <person name="McCann A."/>
            <person name="Guo C."/>
            <person name="Argimon S."/>
            <person name="Zhang W."/>
            <person name="Yang X."/>
            <person name="Jeffery I.B."/>
            <person name="Cooney J.C."/>
            <person name="Kagawa T.F."/>
            <person name="Liu W."/>
            <person name="Song Y."/>
            <person name="Salvetti E."/>
            <person name="Wrobel A."/>
            <person name="Rasinkangas P."/>
            <person name="Parkhill J."/>
            <person name="Rea M.C."/>
            <person name="O'Sullivan O."/>
            <person name="Ritari J."/>
            <person name="Douillard F.P."/>
            <person name="Paul Ross R."/>
            <person name="Yang R."/>
            <person name="Briner A.E."/>
            <person name="Felis G.E."/>
            <person name="de Vos W.M."/>
            <person name="Barrangou R."/>
            <person name="Klaenhammer T.R."/>
            <person name="Caufield P.W."/>
            <person name="Cui Y."/>
            <person name="Zhang H."/>
            <person name="O'Toole P.W."/>
        </authorList>
    </citation>
    <scope>NUCLEOTIDE SEQUENCE [LARGE SCALE GENOMIC DNA]</scope>
    <source>
        <strain evidence="22 23">DSM 13343</strain>
    </source>
</reference>
<feature type="binding site" description="in other chain" evidence="13 17">
    <location>
        <position position="332"/>
    </location>
    <ligand>
        <name>K(+)</name>
        <dbReference type="ChEBI" id="CHEBI:29103"/>
        <note>ligand shared between two tetrameric partners</note>
    </ligand>
</feature>
<gene>
    <name evidence="13" type="primary">guaB</name>
    <name evidence="22" type="ORF">FD01_GL003028</name>
</gene>
<evidence type="ECO:0000256" key="20">
    <source>
        <dbReference type="RuleBase" id="RU003928"/>
    </source>
</evidence>
<keyword evidence="4 13" id="KW-0479">Metal-binding</keyword>
<dbReference type="InterPro" id="IPR005990">
    <property type="entry name" value="IMP_DH"/>
</dbReference>
<comment type="function">
    <text evidence="13">Catalyzes the conversion of inosine 5'-phosphate (IMP) to xanthosine 5'-phosphate (XMP), the first committed and rate-limiting step in the de novo synthesis of guanine nucleotides, and therefore plays an important role in the regulation of cell growth.</text>
</comment>
<keyword evidence="8 13" id="KW-0630">Potassium</keyword>
<evidence type="ECO:0000256" key="5">
    <source>
        <dbReference type="ARBA" id="ARBA00022737"/>
    </source>
</evidence>
<dbReference type="PATRIC" id="fig|1423769.4.peg.3267"/>
<protein>
    <recommendedName>
        <fullName evidence="13 20">Inosine-5'-monophosphate dehydrogenase</fullName>
        <shortName evidence="13">IMP dehydrogenase</shortName>
        <shortName evidence="13">IMPD</shortName>
        <shortName evidence="13">IMPDH</shortName>
        <ecNumber evidence="13 20">1.1.1.205</ecNumber>
    </recommendedName>
</protein>
<comment type="caution">
    <text evidence="13">Lacks conserved residue(s) required for the propagation of feature annotation.</text>
</comment>
<dbReference type="Proteomes" id="UP000051790">
    <property type="component" value="Unassembled WGS sequence"/>
</dbReference>
<dbReference type="EC" id="1.1.1.205" evidence="13 20"/>
<feature type="binding site" evidence="13 15">
    <location>
        <begin position="417"/>
        <end position="421"/>
    </location>
    <ligand>
        <name>IMP</name>
        <dbReference type="ChEBI" id="CHEBI:58053"/>
    </ligand>
</feature>
<keyword evidence="5" id="KW-0677">Repeat</keyword>
<evidence type="ECO:0000259" key="21">
    <source>
        <dbReference type="PROSITE" id="PS51371"/>
    </source>
</evidence>
<comment type="catalytic activity">
    <reaction evidence="12 13 20">
        <text>IMP + NAD(+) + H2O = XMP + NADH + H(+)</text>
        <dbReference type="Rhea" id="RHEA:11708"/>
        <dbReference type="ChEBI" id="CHEBI:15377"/>
        <dbReference type="ChEBI" id="CHEBI:15378"/>
        <dbReference type="ChEBI" id="CHEBI:57464"/>
        <dbReference type="ChEBI" id="CHEBI:57540"/>
        <dbReference type="ChEBI" id="CHEBI:57945"/>
        <dbReference type="ChEBI" id="CHEBI:58053"/>
        <dbReference type="EC" id="1.1.1.205"/>
    </reaction>
</comment>
<dbReference type="PROSITE" id="PS51371">
    <property type="entry name" value="CBS"/>
    <property type="match status" value="2"/>
</dbReference>
<comment type="activity regulation">
    <text evidence="13">Mycophenolic acid (MPA) is a non-competitive inhibitor that prevents formation of the closed enzyme conformation by binding to the same site as the amobile flap. In contrast, mizoribine monophosphate (MZP) is a competitive inhibitor that induces the closed conformation. MPA is a potent inhibitor of mammalian IMPDHs but a poor inhibitor of the bacterial enzymes. MZP is a more potent inhibitor of bacterial IMPDH.</text>
</comment>
<dbReference type="InterPro" id="IPR001093">
    <property type="entry name" value="IMP_DH_GMPRt"/>
</dbReference>
<keyword evidence="7 13" id="KW-0658">Purine biosynthesis</keyword>
<dbReference type="InterPro" id="IPR000644">
    <property type="entry name" value="CBS_dom"/>
</dbReference>
<dbReference type="CDD" id="cd04601">
    <property type="entry name" value="CBS_pair_IMPDH"/>
    <property type="match status" value="1"/>
</dbReference>
<comment type="similarity">
    <text evidence="2 13 19">Belongs to the IMPDH/GMPR family.</text>
</comment>
<feature type="binding site" evidence="13 15">
    <location>
        <begin position="393"/>
        <end position="394"/>
    </location>
    <ligand>
        <name>IMP</name>
        <dbReference type="ChEBI" id="CHEBI:58053"/>
    </ligand>
</feature>
<feature type="binding site" evidence="13">
    <location>
        <position position="504"/>
    </location>
    <ligand>
        <name>K(+)</name>
        <dbReference type="ChEBI" id="CHEBI:29103"/>
        <note>ligand shared between two tetrameric partners</note>
    </ligand>
</feature>
<dbReference type="PIRSF" id="PIRSF000130">
    <property type="entry name" value="IMPDH"/>
    <property type="match status" value="1"/>
</dbReference>
<dbReference type="SMART" id="SM00116">
    <property type="entry name" value="CBS"/>
    <property type="match status" value="2"/>
</dbReference>
<dbReference type="PROSITE" id="PS00487">
    <property type="entry name" value="IMP_DH_GMP_RED"/>
    <property type="match status" value="1"/>
</dbReference>
<dbReference type="Pfam" id="PF00571">
    <property type="entry name" value="CBS"/>
    <property type="match status" value="2"/>
</dbReference>
<dbReference type="GO" id="GO:0003938">
    <property type="term" value="F:IMP dehydrogenase activity"/>
    <property type="evidence" value="ECO:0007669"/>
    <property type="project" value="UniProtKB-UniRule"/>
</dbReference>
<dbReference type="CDD" id="cd00381">
    <property type="entry name" value="IMPDH"/>
    <property type="match status" value="1"/>
</dbReference>
<dbReference type="InterPro" id="IPR015875">
    <property type="entry name" value="IMP_DH/GMP_Rdtase_CS"/>
</dbReference>
<dbReference type="SUPFAM" id="SSF51412">
    <property type="entry name" value="Inosine monophosphate dehydrogenase (IMPDH)"/>
    <property type="match status" value="2"/>
</dbReference>
<evidence type="ECO:0000256" key="8">
    <source>
        <dbReference type="ARBA" id="ARBA00022958"/>
    </source>
</evidence>
<evidence type="ECO:0000256" key="19">
    <source>
        <dbReference type="RuleBase" id="RU003927"/>
    </source>
</evidence>
<organism evidence="22 23">
    <name type="scientific">Lacticaseibacillus manihotivorans DSM 13343 = JCM 12514</name>
    <dbReference type="NCBI Taxonomy" id="1423769"/>
    <lineage>
        <taxon>Bacteria</taxon>
        <taxon>Bacillati</taxon>
        <taxon>Bacillota</taxon>
        <taxon>Bacilli</taxon>
        <taxon>Lactobacillales</taxon>
        <taxon>Lactobacillaceae</taxon>
        <taxon>Lacticaseibacillus</taxon>
    </lineage>
</organism>
<feature type="binding site" evidence="13">
    <location>
        <position position="280"/>
    </location>
    <ligand>
        <name>NAD(+)</name>
        <dbReference type="ChEBI" id="CHEBI:57540"/>
    </ligand>
</feature>
<evidence type="ECO:0000256" key="7">
    <source>
        <dbReference type="ARBA" id="ARBA00022755"/>
    </source>
</evidence>
<sequence length="522" mass="55455">MLNKSSLTNAFSNAILVNNKKRKKAVHLSNWETKFARRGFTFDDVLLIPAESHVLPQDADLSVQLADNLKLNIPILSAGMDTVTESDMAIAMARQGGLGVIHKNMSIEAQADEVLTVKRSENGVIINPFFLTANDPVEEANKLMQKYRISGVPIVDSKDSRKLTGIITNRDLRYVSDHSVTIGSVMTAENLVTAPAGTSLEEAEKILQQHKIEKLPLVDEQGRLSGLITIKDIEKVVEFPNAAKDDHGRLLVAAAVGVTSDTFERAQALLDAGADALVIDTAHGHSAGVLRKIKEIREHFPKVTLIAGNVATAEGAAALYDAGVDVVKVGIGPGSICTTRIVAGVGVPQLTAVYDAATEARKRGKTIIADGGIKFSGDIVKALAAGGTAVMLGSMLAGTDEAPGSFEIYQGRRFKTYRGMGSIGAMAQGHGSSDRYFQAGVNESKKLVPEGIEGRVAYKGSLADVIYQMDGGLRSGMGYVGAATIPDLADKAQFVQISGAGLKESHPHDVQITKEAPNYSVE</sequence>
<feature type="binding site" description="in other chain" evidence="13 17">
    <location>
        <position position="334"/>
    </location>
    <ligand>
        <name>K(+)</name>
        <dbReference type="ChEBI" id="CHEBI:29103"/>
        <note>ligand shared between two tetrameric partners</note>
    </ligand>
</feature>
<dbReference type="SMART" id="SM01240">
    <property type="entry name" value="IMPDH"/>
    <property type="match status" value="1"/>
</dbReference>
<dbReference type="InterPro" id="IPR013785">
    <property type="entry name" value="Aldolase_TIM"/>
</dbReference>
<dbReference type="NCBIfam" id="TIGR01302">
    <property type="entry name" value="IMP_dehydrog"/>
    <property type="match status" value="1"/>
</dbReference>
<dbReference type="GO" id="GO:0046872">
    <property type="term" value="F:metal ion binding"/>
    <property type="evidence" value="ECO:0007669"/>
    <property type="project" value="UniProtKB-UniRule"/>
</dbReference>
<dbReference type="FunFam" id="3.20.20.70:FF:000003">
    <property type="entry name" value="GMP reductase"/>
    <property type="match status" value="1"/>
</dbReference>
<feature type="binding site" evidence="13 15">
    <location>
        <position position="335"/>
    </location>
    <ligand>
        <name>IMP</name>
        <dbReference type="ChEBI" id="CHEBI:58053"/>
    </ligand>
</feature>
<feature type="binding site" evidence="16">
    <location>
        <begin position="280"/>
        <end position="282"/>
    </location>
    <ligand>
        <name>NAD(+)</name>
        <dbReference type="ChEBI" id="CHEBI:57540"/>
    </ligand>
</feature>
<dbReference type="HAMAP" id="MF_01964">
    <property type="entry name" value="IMPDH"/>
    <property type="match status" value="1"/>
</dbReference>
<evidence type="ECO:0000256" key="3">
    <source>
        <dbReference type="ARBA" id="ARBA00011881"/>
    </source>
</evidence>
<evidence type="ECO:0000256" key="18">
    <source>
        <dbReference type="PROSITE-ProRule" id="PRU00703"/>
    </source>
</evidence>
<evidence type="ECO:0000256" key="4">
    <source>
        <dbReference type="ARBA" id="ARBA00022723"/>
    </source>
</evidence>
<keyword evidence="9 13" id="KW-0560">Oxidoreductase</keyword>
<keyword evidence="11 18" id="KW-0129">CBS domain</keyword>
<proteinExistence type="inferred from homology"/>
<feature type="binding site" evidence="13 15">
    <location>
        <position position="450"/>
    </location>
    <ligand>
        <name>IMP</name>
        <dbReference type="ChEBI" id="CHEBI:58053"/>
    </ligand>
</feature>
<evidence type="ECO:0000256" key="12">
    <source>
        <dbReference type="ARBA" id="ARBA00048028"/>
    </source>
</evidence>
<comment type="pathway">
    <text evidence="13 20">Purine metabolism; XMP biosynthesis via de novo pathway; XMP from IMP: step 1/1.</text>
</comment>
<feature type="binding site" evidence="13">
    <location>
        <position position="506"/>
    </location>
    <ligand>
        <name>K(+)</name>
        <dbReference type="ChEBI" id="CHEBI:29103"/>
        <note>ligand shared between two tetrameric partners</note>
    </ligand>
</feature>
<keyword evidence="23" id="KW-1185">Reference proteome</keyword>
<dbReference type="GO" id="GO:0006183">
    <property type="term" value="P:GTP biosynthetic process"/>
    <property type="evidence" value="ECO:0007669"/>
    <property type="project" value="TreeGrafter"/>
</dbReference>
<dbReference type="AlphaFoldDB" id="A0A0R1R210"/>
<evidence type="ECO:0000256" key="15">
    <source>
        <dbReference type="PIRSR" id="PIRSR000130-2"/>
    </source>
</evidence>
<evidence type="ECO:0000313" key="22">
    <source>
        <dbReference type="EMBL" id="KRL50991.1"/>
    </source>
</evidence>
<evidence type="ECO:0000256" key="1">
    <source>
        <dbReference type="ARBA" id="ARBA00001958"/>
    </source>
</evidence>